<dbReference type="NCBIfam" id="TIGR03647">
    <property type="entry name" value="Na_symport_sm"/>
    <property type="match status" value="1"/>
</dbReference>
<evidence type="ECO:0000256" key="1">
    <source>
        <dbReference type="SAM" id="Phobius"/>
    </source>
</evidence>
<dbReference type="EMBL" id="NRRL01000037">
    <property type="protein sequence ID" value="MBK1669044.1"/>
    <property type="molecule type" value="Genomic_DNA"/>
</dbReference>
<dbReference type="RefSeq" id="WP_200341372.1">
    <property type="nucleotide sequence ID" value="NZ_NRRL01000037.1"/>
</dbReference>
<organism evidence="3 4">
    <name type="scientific">Rhodovibrio sodomensis</name>
    <dbReference type="NCBI Taxonomy" id="1088"/>
    <lineage>
        <taxon>Bacteria</taxon>
        <taxon>Pseudomonadati</taxon>
        <taxon>Pseudomonadota</taxon>
        <taxon>Alphaproteobacteria</taxon>
        <taxon>Rhodospirillales</taxon>
        <taxon>Rhodovibrionaceae</taxon>
        <taxon>Rhodovibrio</taxon>
    </lineage>
</organism>
<accession>A0ABS1DFN4</accession>
<evidence type="ECO:0000313" key="3">
    <source>
        <dbReference type="EMBL" id="MBK1669044.1"/>
    </source>
</evidence>
<dbReference type="Proteomes" id="UP001296873">
    <property type="component" value="Unassembled WGS sequence"/>
</dbReference>
<keyword evidence="1" id="KW-1133">Transmembrane helix</keyword>
<feature type="domain" description="Sodium symporter small subunit" evidence="2">
    <location>
        <begin position="17"/>
        <end position="92"/>
    </location>
</feature>
<name>A0ABS1DFN4_9PROT</name>
<evidence type="ECO:0000259" key="2">
    <source>
        <dbReference type="Pfam" id="PF13937"/>
    </source>
</evidence>
<keyword evidence="1" id="KW-0472">Membrane</keyword>
<protein>
    <recommendedName>
        <fullName evidence="2">Sodium symporter small subunit domain-containing protein</fullName>
    </recommendedName>
</protein>
<dbReference type="Pfam" id="PF13937">
    <property type="entry name" value="DUF4212"/>
    <property type="match status" value="1"/>
</dbReference>
<dbReference type="InterPro" id="IPR019886">
    <property type="entry name" value="Na_symporter_ssu"/>
</dbReference>
<gene>
    <name evidence="3" type="ORF">CKO28_13480</name>
</gene>
<evidence type="ECO:0000313" key="4">
    <source>
        <dbReference type="Proteomes" id="UP001296873"/>
    </source>
</evidence>
<proteinExistence type="predicted"/>
<comment type="caution">
    <text evidence="3">The sequence shown here is derived from an EMBL/GenBank/DDBJ whole genome shotgun (WGS) entry which is preliminary data.</text>
</comment>
<sequence length="95" mass="11056">MSSRNEPKVGSVEEARRKYWRANIRIIVWSLLVWALVSFGFGILLRPLLKGIEVGGTDLGFWFAQQGSILVFIVLIFNYAYQMNKLDRKYDLDEQ</sequence>
<keyword evidence="1" id="KW-0812">Transmembrane</keyword>
<feature type="transmembrane region" description="Helical" evidence="1">
    <location>
        <begin position="26"/>
        <end position="49"/>
    </location>
</feature>
<feature type="transmembrane region" description="Helical" evidence="1">
    <location>
        <begin position="61"/>
        <end position="81"/>
    </location>
</feature>
<reference evidence="3 4" key="1">
    <citation type="journal article" date="2020" name="Microorganisms">
        <title>Osmotic Adaptation and Compatible Solute Biosynthesis of Phototrophic Bacteria as Revealed from Genome Analyses.</title>
        <authorList>
            <person name="Imhoff J.F."/>
            <person name="Rahn T."/>
            <person name="Kunzel S."/>
            <person name="Keller A."/>
            <person name="Neulinger S.C."/>
        </authorList>
    </citation>
    <scope>NUCLEOTIDE SEQUENCE [LARGE SCALE GENOMIC DNA]</scope>
    <source>
        <strain evidence="3 4">DSM 9895</strain>
    </source>
</reference>
<keyword evidence="4" id="KW-1185">Reference proteome</keyword>